<gene>
    <name evidence="1" type="ORF">GKE73_07360</name>
</gene>
<proteinExistence type="predicted"/>
<comment type="caution">
    <text evidence="1">The sequence shown here is derived from an EMBL/GenBank/DDBJ whole genome shotgun (WGS) entry which is preliminary data.</text>
</comment>
<keyword evidence="2" id="KW-1185">Reference proteome</keyword>
<evidence type="ECO:0000313" key="1">
    <source>
        <dbReference type="EMBL" id="MTD33058.1"/>
    </source>
</evidence>
<dbReference type="RefSeq" id="WP_230369780.1">
    <property type="nucleotide sequence ID" value="NZ_WLYX01000001.1"/>
</dbReference>
<dbReference type="EMBL" id="WLYX01000001">
    <property type="protein sequence ID" value="MTD33058.1"/>
    <property type="molecule type" value="Genomic_DNA"/>
</dbReference>
<evidence type="ECO:0000313" key="2">
    <source>
        <dbReference type="Proteomes" id="UP000446658"/>
    </source>
</evidence>
<protein>
    <submittedName>
        <fullName evidence="1">Uncharacterized protein</fullName>
    </submittedName>
</protein>
<organism evidence="1 2">
    <name type="scientific">Paludibacterium denitrificans</name>
    <dbReference type="NCBI Taxonomy" id="2675226"/>
    <lineage>
        <taxon>Bacteria</taxon>
        <taxon>Pseudomonadati</taxon>
        <taxon>Pseudomonadota</taxon>
        <taxon>Betaproteobacteria</taxon>
        <taxon>Neisseriales</taxon>
        <taxon>Chromobacteriaceae</taxon>
        <taxon>Paludibacterium</taxon>
    </lineage>
</organism>
<sequence>MKVRVLFDPNDLGEIQVWGPDDEAPVQVLALDQKGTRGLTLTQNELIRTAMRESGAEKDDPSARQRAHYEIAQCC</sequence>
<accession>A0A844GCU9</accession>
<name>A0A844GCU9_9NEIS</name>
<dbReference type="Proteomes" id="UP000446658">
    <property type="component" value="Unassembled WGS sequence"/>
</dbReference>
<dbReference type="AlphaFoldDB" id="A0A844GCU9"/>
<reference evidence="1 2" key="1">
    <citation type="submission" date="2019-11" db="EMBL/GenBank/DDBJ databases">
        <title>Draft genome sequence of Paludibacterium sp. dN18-1.</title>
        <authorList>
            <person name="Im W.-T."/>
        </authorList>
    </citation>
    <scope>NUCLEOTIDE SEQUENCE [LARGE SCALE GENOMIC DNA]</scope>
    <source>
        <strain evidence="2">dN 18-1</strain>
    </source>
</reference>